<dbReference type="Proteomes" id="UP000191055">
    <property type="component" value="Unassembled WGS sequence"/>
</dbReference>
<dbReference type="EMBL" id="FUYV01000021">
    <property type="protein sequence ID" value="SKC23814.1"/>
    <property type="molecule type" value="Genomic_DNA"/>
</dbReference>
<gene>
    <name evidence="3" type="ORF">SAMN03080601_03099</name>
</gene>
<dbReference type="FunFam" id="3.90.226.10:FF:000046">
    <property type="entry name" value="Geranyl-CoA carboxylase beta subunit"/>
    <property type="match status" value="1"/>
</dbReference>
<dbReference type="InterPro" id="IPR011762">
    <property type="entry name" value="COA_CT_N"/>
</dbReference>
<dbReference type="PROSITE" id="PS50980">
    <property type="entry name" value="COA_CT_NTER"/>
    <property type="match status" value="1"/>
</dbReference>
<protein>
    <submittedName>
        <fullName evidence="3">3-methylcrotonyl-CoA carboxylase beta subunit</fullName>
    </submittedName>
</protein>
<evidence type="ECO:0000313" key="3">
    <source>
        <dbReference type="EMBL" id="SKC23814.1"/>
    </source>
</evidence>
<dbReference type="PROSITE" id="PS50989">
    <property type="entry name" value="COA_CT_CTER"/>
    <property type="match status" value="1"/>
</dbReference>
<dbReference type="PANTHER" id="PTHR22855">
    <property type="entry name" value="ACETYL, PROPIONYL, PYRUVATE, AND GLUTACONYL CARBOXYLASE-RELATED"/>
    <property type="match status" value="1"/>
</dbReference>
<feature type="domain" description="CoA carboxyltransferase C-terminal" evidence="2">
    <location>
        <begin position="276"/>
        <end position="522"/>
    </location>
</feature>
<feature type="domain" description="CoA carboxyltransferase N-terminal" evidence="1">
    <location>
        <begin position="17"/>
        <end position="273"/>
    </location>
</feature>
<dbReference type="GO" id="GO:0006552">
    <property type="term" value="P:L-leucine catabolic process"/>
    <property type="evidence" value="ECO:0007669"/>
    <property type="project" value="TreeGrafter"/>
</dbReference>
<dbReference type="InterPro" id="IPR011763">
    <property type="entry name" value="COA_CT_C"/>
</dbReference>
<accession>A0A1T5HSZ6</accession>
<evidence type="ECO:0000313" key="4">
    <source>
        <dbReference type="Proteomes" id="UP000191055"/>
    </source>
</evidence>
<dbReference type="KEGG" id="asx:CDL62_00135"/>
<organism evidence="3 4">
    <name type="scientific">Alkalitalea saponilacus</name>
    <dbReference type="NCBI Taxonomy" id="889453"/>
    <lineage>
        <taxon>Bacteria</taxon>
        <taxon>Pseudomonadati</taxon>
        <taxon>Bacteroidota</taxon>
        <taxon>Bacteroidia</taxon>
        <taxon>Marinilabiliales</taxon>
        <taxon>Marinilabiliaceae</taxon>
        <taxon>Alkalitalea</taxon>
    </lineage>
</organism>
<proteinExistence type="predicted"/>
<name>A0A1T5HSZ6_9BACT</name>
<dbReference type="GO" id="GO:1905202">
    <property type="term" value="C:methylcrotonoyl-CoA carboxylase complex"/>
    <property type="evidence" value="ECO:0007669"/>
    <property type="project" value="TreeGrafter"/>
</dbReference>
<evidence type="ECO:0000259" key="2">
    <source>
        <dbReference type="PROSITE" id="PS50989"/>
    </source>
</evidence>
<sequence length="530" mass="58124">MANSRESISNPKNHQFNKALAEELLQNLRKQSQGGSVSLMEKHISRGKLPARTRIDRLIDPETPFLELSPLAAFNQYNNEFPGAGIVTGIGIIHNREVMIVANDATVKGGTYVHETIKKHLRAQEIAEKNNIPCVYLVDSGGIFLPEQANVFPDKDDFGRIFYNQARMSAAGIPQISIVMGSCTAGGAYIPAMSDETIIVRKQGTIFLAGPPLVKAATGEVVTAEELGGAEVHTSISGVADHIAENDDHALHICRDIFANLPKSPKQFLDRTEYSEPDYPSEDLYHLIPSPGETWPDVREIINRLTDAGEFQEFKKNYGTTLVTGFARLHGYQVGILANNGILFSESALKGTHFIELCNSRGIPMIFLQNITGFMVGKEYENKGIAKDGAKMVHALANSGVPFFTVIIGGSYGAGNYAMGGRAYEPRFLFMWPNARISVMGAAQAAGVLCTLKADQKAAKGEILTENETKEIEKSIFDKYENEGSPWYSTSRLWDDGVIDPLHTRTVLGMAIETALNAPFNKSKYGIFRM</sequence>
<dbReference type="Pfam" id="PF01039">
    <property type="entry name" value="Carboxyl_trans"/>
    <property type="match status" value="1"/>
</dbReference>
<dbReference type="GO" id="GO:0004485">
    <property type="term" value="F:methylcrotonoyl-CoA carboxylase activity"/>
    <property type="evidence" value="ECO:0007669"/>
    <property type="project" value="TreeGrafter"/>
</dbReference>
<dbReference type="OrthoDB" id="9803706at2"/>
<dbReference type="FunFam" id="3.90.226.10:FF:000004">
    <property type="entry name" value="Methylcrotonoyl-CoA carboxylase beta chain"/>
    <property type="match status" value="1"/>
</dbReference>
<dbReference type="InterPro" id="IPR034733">
    <property type="entry name" value="AcCoA_carboxyl_beta"/>
</dbReference>
<reference evidence="3 4" key="1">
    <citation type="submission" date="2017-02" db="EMBL/GenBank/DDBJ databases">
        <authorList>
            <person name="Peterson S.W."/>
        </authorList>
    </citation>
    <scope>NUCLEOTIDE SEQUENCE [LARGE SCALE GENOMIC DNA]</scope>
    <source>
        <strain evidence="3 4">DSM 24412</strain>
    </source>
</reference>
<dbReference type="InterPro" id="IPR045190">
    <property type="entry name" value="MCCB/AccD1-like"/>
</dbReference>
<dbReference type="AlphaFoldDB" id="A0A1T5HSZ6"/>
<dbReference type="Gene3D" id="3.90.226.10">
    <property type="entry name" value="2-enoyl-CoA Hydratase, Chain A, domain 1"/>
    <property type="match status" value="2"/>
</dbReference>
<dbReference type="PANTHER" id="PTHR22855:SF13">
    <property type="entry name" value="METHYLCROTONOYL-COA CARBOXYLASE BETA CHAIN, MITOCHONDRIAL"/>
    <property type="match status" value="1"/>
</dbReference>
<dbReference type="InterPro" id="IPR029045">
    <property type="entry name" value="ClpP/crotonase-like_dom_sf"/>
</dbReference>
<evidence type="ECO:0000259" key="1">
    <source>
        <dbReference type="PROSITE" id="PS50980"/>
    </source>
</evidence>
<dbReference type="STRING" id="889453.SAMN03080601_03099"/>
<keyword evidence="4" id="KW-1185">Reference proteome</keyword>
<dbReference type="SUPFAM" id="SSF52096">
    <property type="entry name" value="ClpP/crotonase"/>
    <property type="match status" value="2"/>
</dbReference>
<dbReference type="RefSeq" id="WP_079558769.1">
    <property type="nucleotide sequence ID" value="NZ_CP021904.1"/>
</dbReference>